<evidence type="ECO:0000313" key="3">
    <source>
        <dbReference type="Proteomes" id="UP000484988"/>
    </source>
</evidence>
<feature type="compositionally biased region" description="Basic residues" evidence="1">
    <location>
        <begin position="50"/>
        <end position="61"/>
    </location>
</feature>
<gene>
    <name evidence="2" type="ORF">SCWH03_18950</name>
</gene>
<sequence length="103" mass="10787">MIAYRIPAEAIGRGPSCGGEEMRVTSRMTDITPATARRAEPGPFPGLSRRPQRIGARRRMRCTAGRRDAPVPGAFGRFGNTAGCRTAAAAAVVRPGIAGHTVG</sequence>
<protein>
    <submittedName>
        <fullName evidence="2">Uncharacterized protein</fullName>
    </submittedName>
</protein>
<dbReference type="Proteomes" id="UP000484988">
    <property type="component" value="Unassembled WGS sequence"/>
</dbReference>
<dbReference type="AlphaFoldDB" id="A0A6A0AUU0"/>
<comment type="caution">
    <text evidence="2">The sequence shown here is derived from an EMBL/GenBank/DDBJ whole genome shotgun (WGS) entry which is preliminary data.</text>
</comment>
<name>A0A6A0AUU0_9ACTN</name>
<evidence type="ECO:0000313" key="2">
    <source>
        <dbReference type="EMBL" id="GFH35674.1"/>
    </source>
</evidence>
<feature type="region of interest" description="Disordered" evidence="1">
    <location>
        <begin position="33"/>
        <end position="75"/>
    </location>
</feature>
<dbReference type="EMBL" id="BLLG01000004">
    <property type="protein sequence ID" value="GFH35674.1"/>
    <property type="molecule type" value="Genomic_DNA"/>
</dbReference>
<evidence type="ECO:0000256" key="1">
    <source>
        <dbReference type="SAM" id="MobiDB-lite"/>
    </source>
</evidence>
<accession>A0A6A0AUU0</accession>
<reference evidence="2 3" key="1">
    <citation type="submission" date="2020-02" db="EMBL/GenBank/DDBJ databases">
        <title>Whole Genome Shotgun Sequence of Streptomyces sp. strain CWH03.</title>
        <authorList>
            <person name="Dohra H."/>
            <person name="Kodani S."/>
            <person name="Yamamura H."/>
        </authorList>
    </citation>
    <scope>NUCLEOTIDE SEQUENCE [LARGE SCALE GENOMIC DNA]</scope>
    <source>
        <strain evidence="2 3">CWH03</strain>
    </source>
</reference>
<proteinExistence type="predicted"/>
<organism evidence="2 3">
    <name type="scientific">Streptomyces pacificus</name>
    <dbReference type="NCBI Taxonomy" id="2705029"/>
    <lineage>
        <taxon>Bacteria</taxon>
        <taxon>Bacillati</taxon>
        <taxon>Actinomycetota</taxon>
        <taxon>Actinomycetes</taxon>
        <taxon>Kitasatosporales</taxon>
        <taxon>Streptomycetaceae</taxon>
        <taxon>Streptomyces</taxon>
    </lineage>
</organism>
<keyword evidence="3" id="KW-1185">Reference proteome</keyword>